<keyword evidence="3 7" id="KW-0547">Nucleotide-binding</keyword>
<dbReference type="AlphaFoldDB" id="L7VSX7"/>
<comment type="function">
    <text evidence="7">Part of the ABC transporter complex PotABCD involved in spermidine/putrescine import. Responsible for energy coupling to the transport system.</text>
</comment>
<proteinExistence type="inferred from homology"/>
<dbReference type="InterPro" id="IPR027417">
    <property type="entry name" value="P-loop_NTPase"/>
</dbReference>
<evidence type="ECO:0000256" key="6">
    <source>
        <dbReference type="ARBA" id="ARBA00023136"/>
    </source>
</evidence>
<keyword evidence="1 7" id="KW-0813">Transport</keyword>
<gene>
    <name evidence="9" type="primary">fbpC</name>
    <name evidence="7" type="synonym">potA</name>
    <name evidence="9" type="ordered locus">Cst_c27510</name>
</gene>
<dbReference type="InterPro" id="IPR005893">
    <property type="entry name" value="PotA-like"/>
</dbReference>
<evidence type="ECO:0000256" key="3">
    <source>
        <dbReference type="ARBA" id="ARBA00022741"/>
    </source>
</evidence>
<accession>L7VSX7</accession>
<dbReference type="PANTHER" id="PTHR42781:SF4">
    <property type="entry name" value="SPERMIDINE_PUTRESCINE IMPORT ATP-BINDING PROTEIN POTA"/>
    <property type="match status" value="1"/>
</dbReference>
<reference evidence="9 10" key="1">
    <citation type="journal article" date="2013" name="Genome Announc.">
        <title>Complete genome sequence of Clostridium stercorarium subsp. stercorarium strain DSM 8532, a thermophilic degrader of plant cell wall fibers.</title>
        <authorList>
            <person name="Poehlein A."/>
            <person name="Zverlov V.V."/>
            <person name="Daniel R."/>
            <person name="Schwarz W.H."/>
            <person name="Liebl W."/>
        </authorList>
    </citation>
    <scope>NUCLEOTIDE SEQUENCE [LARGE SCALE GENOMIC DNA]</scope>
    <source>
        <strain evidence="10">ATCC 35414 / DSM 8532 / NCIMB 11754</strain>
    </source>
</reference>
<evidence type="ECO:0000256" key="5">
    <source>
        <dbReference type="ARBA" id="ARBA00022967"/>
    </source>
</evidence>
<dbReference type="Proteomes" id="UP000011220">
    <property type="component" value="Chromosome"/>
</dbReference>
<evidence type="ECO:0000256" key="1">
    <source>
        <dbReference type="ARBA" id="ARBA00022448"/>
    </source>
</evidence>
<comment type="subunit">
    <text evidence="7">The complex is composed of two ATP-binding proteins (PotA), two transmembrane proteins (PotB and PotC) and a solute-binding protein (PotD).</text>
</comment>
<protein>
    <recommendedName>
        <fullName evidence="7">Spermidine/putrescine import ATP-binding protein PotA</fullName>
        <ecNumber evidence="7">7.6.2.11</ecNumber>
    </recommendedName>
</protein>
<dbReference type="eggNOG" id="COG3842">
    <property type="taxonomic scope" value="Bacteria"/>
</dbReference>
<evidence type="ECO:0000313" key="10">
    <source>
        <dbReference type="Proteomes" id="UP000011220"/>
    </source>
</evidence>
<organism evidence="9 10">
    <name type="scientific">Thermoclostridium stercorarium (strain ATCC 35414 / DSM 8532 / NCIMB 11754)</name>
    <name type="common">Clostridium stercorarium</name>
    <dbReference type="NCBI Taxonomy" id="1121335"/>
    <lineage>
        <taxon>Bacteria</taxon>
        <taxon>Bacillati</taxon>
        <taxon>Bacillota</taxon>
        <taxon>Clostridia</taxon>
        <taxon>Eubacteriales</taxon>
        <taxon>Oscillospiraceae</taxon>
        <taxon>Thermoclostridium</taxon>
    </lineage>
</organism>
<dbReference type="GO" id="GO:0015417">
    <property type="term" value="F:ABC-type polyamine transporter activity"/>
    <property type="evidence" value="ECO:0007669"/>
    <property type="project" value="UniProtKB-EC"/>
</dbReference>
<dbReference type="SMART" id="SM00382">
    <property type="entry name" value="AAA"/>
    <property type="match status" value="1"/>
</dbReference>
<dbReference type="PATRIC" id="fig|1121335.3.peg.2756"/>
<dbReference type="PROSITE" id="PS50893">
    <property type="entry name" value="ABC_TRANSPORTER_2"/>
    <property type="match status" value="1"/>
</dbReference>
<keyword evidence="6 7" id="KW-0472">Membrane</keyword>
<keyword evidence="9" id="KW-0378">Hydrolase</keyword>
<comment type="catalytic activity">
    <reaction evidence="7">
        <text>ATP + H2O + polyamine-[polyamine-binding protein]Side 1 = ADP + phosphate + polyamineSide 2 + [polyamine-binding protein]Side 1.</text>
        <dbReference type="EC" id="7.6.2.11"/>
    </reaction>
</comment>
<dbReference type="InterPro" id="IPR003439">
    <property type="entry name" value="ABC_transporter-like_ATP-bd"/>
</dbReference>
<evidence type="ECO:0000313" key="9">
    <source>
        <dbReference type="EMBL" id="AGC69694.1"/>
    </source>
</evidence>
<dbReference type="InterPro" id="IPR008995">
    <property type="entry name" value="Mo/tungstate-bd_C_term_dom"/>
</dbReference>
<dbReference type="InterPro" id="IPR012340">
    <property type="entry name" value="NA-bd_OB-fold"/>
</dbReference>
<dbReference type="Gene3D" id="2.40.50.100">
    <property type="match status" value="1"/>
</dbReference>
<keyword evidence="4 7" id="KW-0067">ATP-binding</keyword>
<dbReference type="EC" id="7.6.2.11" evidence="7"/>
<keyword evidence="5 7" id="KW-1278">Translocase</keyword>
<dbReference type="InterPro" id="IPR017871">
    <property type="entry name" value="ABC_transporter-like_CS"/>
</dbReference>
<dbReference type="Gene3D" id="3.40.50.300">
    <property type="entry name" value="P-loop containing nucleotide triphosphate hydrolases"/>
    <property type="match status" value="1"/>
</dbReference>
<dbReference type="PROSITE" id="PS00211">
    <property type="entry name" value="ABC_TRANSPORTER_1"/>
    <property type="match status" value="1"/>
</dbReference>
<dbReference type="GO" id="GO:0005524">
    <property type="term" value="F:ATP binding"/>
    <property type="evidence" value="ECO:0007669"/>
    <property type="project" value="UniProtKB-KW"/>
</dbReference>
<keyword evidence="10" id="KW-1185">Reference proteome</keyword>
<dbReference type="STRING" id="1121335.Cst_c27510"/>
<evidence type="ECO:0000256" key="2">
    <source>
        <dbReference type="ARBA" id="ARBA00022475"/>
    </source>
</evidence>
<dbReference type="InterPro" id="IPR003593">
    <property type="entry name" value="AAA+_ATPase"/>
</dbReference>
<dbReference type="InterPro" id="IPR013611">
    <property type="entry name" value="Transp-assoc_OB_typ2"/>
</dbReference>
<dbReference type="EMBL" id="CP004044">
    <property type="protein sequence ID" value="AGC69694.1"/>
    <property type="molecule type" value="Genomic_DNA"/>
</dbReference>
<dbReference type="Pfam" id="PF00005">
    <property type="entry name" value="ABC_tran"/>
    <property type="match status" value="1"/>
</dbReference>
<dbReference type="PANTHER" id="PTHR42781">
    <property type="entry name" value="SPERMIDINE/PUTRESCINE IMPORT ATP-BINDING PROTEIN POTA"/>
    <property type="match status" value="1"/>
</dbReference>
<name>L7VSX7_THES1</name>
<dbReference type="Gene3D" id="2.40.50.140">
    <property type="entry name" value="Nucleic acid-binding proteins"/>
    <property type="match status" value="1"/>
</dbReference>
<evidence type="ECO:0000256" key="7">
    <source>
        <dbReference type="RuleBase" id="RU364083"/>
    </source>
</evidence>
<evidence type="ECO:0000256" key="4">
    <source>
        <dbReference type="ARBA" id="ARBA00022840"/>
    </source>
</evidence>
<keyword evidence="2 7" id="KW-1003">Cell membrane</keyword>
<dbReference type="InterPro" id="IPR050093">
    <property type="entry name" value="ABC_SmlMolc_Importer"/>
</dbReference>
<evidence type="ECO:0000259" key="8">
    <source>
        <dbReference type="PROSITE" id="PS50893"/>
    </source>
</evidence>
<dbReference type="KEGG" id="css:Cst_c27510"/>
<sequence length="373" mass="42078">MEENIMAVAIHIRNVKKQYEDNVVIRDLSLDINPGELFTLLGPSGCGKTTLLRMIAGFNSIEAGTIAFDDKVINDVPVHKRNFGMVFQSYAIFPNMTVYRNVEYGLKNKKLPKEEIKKRVNEILEVVQLTEYKDRYPDKLSGGQQQRVAIARAVVVQPQVLLMDEPLSNLDAKLRLEMRSVIRKLQRELGITTVYVTHDQEEALAISDRIAVMNKGEIYHCDTPERIYSRPYNTFVADFIGNSTMIDGVVTSTAGKTTTIKMKNGLVIEMNNLVPLWSGCEVIVGVRPEEFIITTEGNGIRGTVKLKQFLGKYIKYEVALQDGSVIEVSADTNSSDHIYDYGETIYLTVNTKRINVFDKETQRTLVEGVRSNV</sequence>
<feature type="domain" description="ABC transporter" evidence="8">
    <location>
        <begin position="10"/>
        <end position="240"/>
    </location>
</feature>
<comment type="similarity">
    <text evidence="7">Belongs to the ABC transporter superfamily. Spermidine/putrescine importer (TC 3.A.1.11.1) family.</text>
</comment>
<dbReference type="GO" id="GO:0016887">
    <property type="term" value="F:ATP hydrolysis activity"/>
    <property type="evidence" value="ECO:0007669"/>
    <property type="project" value="InterPro"/>
</dbReference>
<dbReference type="SUPFAM" id="SSF50331">
    <property type="entry name" value="MOP-like"/>
    <property type="match status" value="1"/>
</dbReference>
<dbReference type="NCBIfam" id="TIGR01187">
    <property type="entry name" value="potA"/>
    <property type="match status" value="1"/>
</dbReference>
<dbReference type="GO" id="GO:0043190">
    <property type="term" value="C:ATP-binding cassette (ABC) transporter complex"/>
    <property type="evidence" value="ECO:0007669"/>
    <property type="project" value="InterPro"/>
</dbReference>
<dbReference type="Pfam" id="PF08402">
    <property type="entry name" value="TOBE_2"/>
    <property type="match status" value="1"/>
</dbReference>
<dbReference type="FunFam" id="3.40.50.300:FF:000042">
    <property type="entry name" value="Maltose/maltodextrin ABC transporter, ATP-binding protein"/>
    <property type="match status" value="1"/>
</dbReference>
<dbReference type="SUPFAM" id="SSF52540">
    <property type="entry name" value="P-loop containing nucleoside triphosphate hydrolases"/>
    <property type="match status" value="1"/>
</dbReference>